<feature type="signal peptide" evidence="1">
    <location>
        <begin position="1"/>
        <end position="22"/>
    </location>
</feature>
<dbReference type="EMBL" id="JAGEOJ010000002">
    <property type="protein sequence ID" value="MBO2446535.1"/>
    <property type="molecule type" value="Genomic_DNA"/>
</dbReference>
<gene>
    <name evidence="2" type="ORF">J4573_05500</name>
</gene>
<dbReference type="Pfam" id="PF01547">
    <property type="entry name" value="SBP_bac_1"/>
    <property type="match status" value="1"/>
</dbReference>
<sequence>MTFTRSRILAPLLVASLGATLAACGGDDSDSKTKKDQPLAADAKVTISVGCMPAKSQTAQRKEWLEDVAAFQKLHPNITIDGKDAFPCQDPNTFQAKLAGNQLEDVFYVYFTDSRSIINNRQAADITPYIGLSKQYPSVDPAVEKVFKDGDKVYGLPRQNYSMGLFYNRALFRKAGLNPDTPPKSWAEVRDAAKKISALGDGITGYAELSAKNQGGWHFTTSVYSQGGDMVSADGKKAAFNTPQGKAVLQNLKDMRWTDNSMGTKQLLIDADIQRMMAAGKLGMYLGAPDNATALVDQFKAKYDDFGMAPIPGSTGTLMGGDGYMFNAKASPEKIKAGLLWLDYYCLTPGQGQLNYARAKTDGRPVGLPQPKLFAANAVGQQDRQLRAASANLPVGNFKPYEDAYNTVPGKLEPGHAQQLYAILDSVVSAVLTRQDANIDQLLGDAQKKADAVLARAS</sequence>
<comment type="caution">
    <text evidence="2">The sequence shown here is derived from an EMBL/GenBank/DDBJ whole genome shotgun (WGS) entry which is preliminary data.</text>
</comment>
<dbReference type="RefSeq" id="WP_208254130.1">
    <property type="nucleotide sequence ID" value="NZ_JAGEOJ010000002.1"/>
</dbReference>
<keyword evidence="1" id="KW-0732">Signal</keyword>
<dbReference type="Gene3D" id="3.40.190.10">
    <property type="entry name" value="Periplasmic binding protein-like II"/>
    <property type="match status" value="1"/>
</dbReference>
<dbReference type="PROSITE" id="PS51257">
    <property type="entry name" value="PROKAR_LIPOPROTEIN"/>
    <property type="match status" value="1"/>
</dbReference>
<accession>A0A939P714</accession>
<dbReference type="PANTHER" id="PTHR43649:SF16">
    <property type="entry name" value="SUGAR-BINDING LIPOPROTEIN"/>
    <property type="match status" value="1"/>
</dbReference>
<dbReference type="InterPro" id="IPR050490">
    <property type="entry name" value="Bact_solute-bd_prot1"/>
</dbReference>
<evidence type="ECO:0000313" key="2">
    <source>
        <dbReference type="EMBL" id="MBO2446535.1"/>
    </source>
</evidence>
<dbReference type="SUPFAM" id="SSF53850">
    <property type="entry name" value="Periplasmic binding protein-like II"/>
    <property type="match status" value="1"/>
</dbReference>
<proteinExistence type="predicted"/>
<dbReference type="PANTHER" id="PTHR43649">
    <property type="entry name" value="ARABINOSE-BINDING PROTEIN-RELATED"/>
    <property type="match status" value="1"/>
</dbReference>
<dbReference type="InterPro" id="IPR006059">
    <property type="entry name" value="SBP"/>
</dbReference>
<protein>
    <submittedName>
        <fullName evidence="2">Extracellular solute-binding protein</fullName>
    </submittedName>
</protein>
<keyword evidence="3" id="KW-1185">Reference proteome</keyword>
<dbReference type="AlphaFoldDB" id="A0A939P714"/>
<evidence type="ECO:0000313" key="3">
    <source>
        <dbReference type="Proteomes" id="UP000669179"/>
    </source>
</evidence>
<organism evidence="2 3">
    <name type="scientific">Actinomadura barringtoniae</name>
    <dbReference type="NCBI Taxonomy" id="1427535"/>
    <lineage>
        <taxon>Bacteria</taxon>
        <taxon>Bacillati</taxon>
        <taxon>Actinomycetota</taxon>
        <taxon>Actinomycetes</taxon>
        <taxon>Streptosporangiales</taxon>
        <taxon>Thermomonosporaceae</taxon>
        <taxon>Actinomadura</taxon>
    </lineage>
</organism>
<evidence type="ECO:0000256" key="1">
    <source>
        <dbReference type="SAM" id="SignalP"/>
    </source>
</evidence>
<reference evidence="2" key="1">
    <citation type="submission" date="2021-03" db="EMBL/GenBank/DDBJ databases">
        <authorList>
            <person name="Kanchanasin P."/>
            <person name="Saeng-In P."/>
            <person name="Phongsopitanun W."/>
            <person name="Yuki M."/>
            <person name="Kudo T."/>
            <person name="Ohkuma M."/>
            <person name="Tanasupawat S."/>
        </authorList>
    </citation>
    <scope>NUCLEOTIDE SEQUENCE</scope>
    <source>
        <strain evidence="2">GKU 128</strain>
    </source>
</reference>
<feature type="chain" id="PRO_5036952810" evidence="1">
    <location>
        <begin position="23"/>
        <end position="458"/>
    </location>
</feature>
<dbReference type="Proteomes" id="UP000669179">
    <property type="component" value="Unassembled WGS sequence"/>
</dbReference>
<name>A0A939P714_9ACTN</name>